<dbReference type="InterPro" id="IPR035070">
    <property type="entry name" value="Streptogrisin_prodomain"/>
</dbReference>
<proteinExistence type="inferred from homology"/>
<keyword evidence="6" id="KW-0865">Zymogen</keyword>
<name>A0A7W7ZXM3_9ACTN</name>
<dbReference type="GO" id="GO:0005975">
    <property type="term" value="P:carbohydrate metabolic process"/>
    <property type="evidence" value="ECO:0007669"/>
    <property type="project" value="InterPro"/>
</dbReference>
<keyword evidence="3 9" id="KW-0732">Signal</keyword>
<keyword evidence="4 11" id="KW-0378">Hydrolase</keyword>
<dbReference type="CDD" id="cd12214">
    <property type="entry name" value="ChiA1_BD"/>
    <property type="match status" value="1"/>
</dbReference>
<dbReference type="InterPro" id="IPR009003">
    <property type="entry name" value="Peptidase_S1_PA"/>
</dbReference>
<dbReference type="SUPFAM" id="SSF50494">
    <property type="entry name" value="Trypsin-like serine proteases"/>
    <property type="match status" value="1"/>
</dbReference>
<dbReference type="CDD" id="cd21112">
    <property type="entry name" value="alphaLP-like"/>
    <property type="match status" value="1"/>
</dbReference>
<dbReference type="InterPro" id="IPR001316">
    <property type="entry name" value="Pept_S1A_streptogrisin"/>
</dbReference>
<evidence type="ECO:0000256" key="4">
    <source>
        <dbReference type="ARBA" id="ARBA00022801"/>
    </source>
</evidence>
<evidence type="ECO:0000313" key="12">
    <source>
        <dbReference type="Proteomes" id="UP000568380"/>
    </source>
</evidence>
<evidence type="ECO:0000256" key="2">
    <source>
        <dbReference type="ARBA" id="ARBA00022670"/>
    </source>
</evidence>
<dbReference type="InterPro" id="IPR043504">
    <property type="entry name" value="Peptidase_S1_PA_chymotrypsin"/>
</dbReference>
<dbReference type="SMART" id="SM00495">
    <property type="entry name" value="ChtBD3"/>
    <property type="match status" value="1"/>
</dbReference>
<keyword evidence="7" id="KW-1015">Disulfide bond</keyword>
<dbReference type="EC" id="3.4.21.-" evidence="11"/>
<dbReference type="InterPro" id="IPR036573">
    <property type="entry name" value="CBM_sf_5/12"/>
</dbReference>
<evidence type="ECO:0000256" key="5">
    <source>
        <dbReference type="ARBA" id="ARBA00022825"/>
    </source>
</evidence>
<evidence type="ECO:0000256" key="7">
    <source>
        <dbReference type="ARBA" id="ARBA00023157"/>
    </source>
</evidence>
<gene>
    <name evidence="11" type="ORF">HNR40_000780</name>
</gene>
<dbReference type="PRINTS" id="PR00861">
    <property type="entry name" value="ALYTICPTASE"/>
</dbReference>
<keyword evidence="12" id="KW-1185">Reference proteome</keyword>
<reference evidence="11 12" key="1">
    <citation type="submission" date="2020-08" db="EMBL/GenBank/DDBJ databases">
        <title>Genomic Encyclopedia of Type Strains, Phase IV (KMG-IV): sequencing the most valuable type-strain genomes for metagenomic binning, comparative biology and taxonomic classification.</title>
        <authorList>
            <person name="Goeker M."/>
        </authorList>
    </citation>
    <scope>NUCLEOTIDE SEQUENCE [LARGE SCALE GENOMIC DNA]</scope>
    <source>
        <strain evidence="11 12">DSM 45385</strain>
    </source>
</reference>
<dbReference type="GO" id="GO:0004553">
    <property type="term" value="F:hydrolase activity, hydrolyzing O-glycosyl compounds"/>
    <property type="evidence" value="ECO:0007669"/>
    <property type="project" value="InterPro"/>
</dbReference>
<organism evidence="11 12">
    <name type="scientific">Nonomuraea endophytica</name>
    <dbReference type="NCBI Taxonomy" id="714136"/>
    <lineage>
        <taxon>Bacteria</taxon>
        <taxon>Bacillati</taxon>
        <taxon>Actinomycetota</taxon>
        <taxon>Actinomycetes</taxon>
        <taxon>Streptosporangiales</taxon>
        <taxon>Streptosporangiaceae</taxon>
        <taxon>Nonomuraea</taxon>
    </lineage>
</organism>
<dbReference type="Gene3D" id="2.10.10.20">
    <property type="entry name" value="Carbohydrate-binding module superfamily 5/12"/>
    <property type="match status" value="1"/>
</dbReference>
<dbReference type="RefSeq" id="WP_184958393.1">
    <property type="nucleotide sequence ID" value="NZ_JACHIN010000001.1"/>
</dbReference>
<evidence type="ECO:0000259" key="10">
    <source>
        <dbReference type="SMART" id="SM00495"/>
    </source>
</evidence>
<dbReference type="GO" id="GO:0004252">
    <property type="term" value="F:serine-type endopeptidase activity"/>
    <property type="evidence" value="ECO:0007669"/>
    <property type="project" value="InterPro"/>
</dbReference>
<evidence type="ECO:0000256" key="1">
    <source>
        <dbReference type="ARBA" id="ARBA00007664"/>
    </source>
</evidence>
<dbReference type="Gene3D" id="3.30.300.50">
    <property type="match status" value="2"/>
</dbReference>
<comment type="similarity">
    <text evidence="1">Belongs to the peptidase S1 family.</text>
</comment>
<protein>
    <submittedName>
        <fullName evidence="11">Streptogrisin C</fullName>
        <ecNumber evidence="11">3.4.21.-</ecNumber>
    </submittedName>
</protein>
<dbReference type="Pfam" id="PF02839">
    <property type="entry name" value="CBM_5_12"/>
    <property type="match status" value="1"/>
</dbReference>
<evidence type="ECO:0000256" key="9">
    <source>
        <dbReference type="SAM" id="SignalP"/>
    </source>
</evidence>
<dbReference type="EMBL" id="JACHIN010000001">
    <property type="protein sequence ID" value="MBB5075334.1"/>
    <property type="molecule type" value="Genomic_DNA"/>
</dbReference>
<dbReference type="AlphaFoldDB" id="A0A7W7ZXM3"/>
<feature type="signal peptide" evidence="9">
    <location>
        <begin position="1"/>
        <end position="26"/>
    </location>
</feature>
<comment type="caution">
    <text evidence="11">The sequence shown here is derived from an EMBL/GenBank/DDBJ whole genome shotgun (WGS) entry which is preliminary data.</text>
</comment>
<dbReference type="GO" id="GO:0005576">
    <property type="term" value="C:extracellular region"/>
    <property type="evidence" value="ECO:0007669"/>
    <property type="project" value="InterPro"/>
</dbReference>
<feature type="chain" id="PRO_5031173464" evidence="9">
    <location>
        <begin position="27"/>
        <end position="457"/>
    </location>
</feature>
<dbReference type="Pfam" id="PF02983">
    <property type="entry name" value="Pro_Al_protease"/>
    <property type="match status" value="1"/>
</dbReference>
<dbReference type="Gene3D" id="2.40.10.10">
    <property type="entry name" value="Trypsin-like serine proteases"/>
    <property type="match status" value="2"/>
</dbReference>
<keyword evidence="2" id="KW-0645">Protease</keyword>
<evidence type="ECO:0000256" key="8">
    <source>
        <dbReference type="SAM" id="MobiDB-lite"/>
    </source>
</evidence>
<keyword evidence="5" id="KW-0720">Serine protease</keyword>
<dbReference type="InterPro" id="IPR004236">
    <property type="entry name" value="Pept_S1_alpha_lytic"/>
</dbReference>
<feature type="domain" description="Chitin-binding type-3" evidence="10">
    <location>
        <begin position="411"/>
        <end position="457"/>
    </location>
</feature>
<dbReference type="GO" id="GO:0006508">
    <property type="term" value="P:proteolysis"/>
    <property type="evidence" value="ECO:0007669"/>
    <property type="project" value="UniProtKB-KW"/>
</dbReference>
<feature type="region of interest" description="Disordered" evidence="8">
    <location>
        <begin position="391"/>
        <end position="411"/>
    </location>
</feature>
<accession>A0A7W7ZXM3</accession>
<dbReference type="SUPFAM" id="SSF51055">
    <property type="entry name" value="Carbohydrate binding domain"/>
    <property type="match status" value="1"/>
</dbReference>
<feature type="compositionally biased region" description="Low complexity" evidence="8">
    <location>
        <begin position="396"/>
        <end position="411"/>
    </location>
</feature>
<dbReference type="GO" id="GO:0030246">
    <property type="term" value="F:carbohydrate binding"/>
    <property type="evidence" value="ECO:0007669"/>
    <property type="project" value="InterPro"/>
</dbReference>
<evidence type="ECO:0000256" key="6">
    <source>
        <dbReference type="ARBA" id="ARBA00023145"/>
    </source>
</evidence>
<dbReference type="Proteomes" id="UP000568380">
    <property type="component" value="Unassembled WGS sequence"/>
</dbReference>
<evidence type="ECO:0000313" key="11">
    <source>
        <dbReference type="EMBL" id="MBB5075334.1"/>
    </source>
</evidence>
<evidence type="ECO:0000256" key="3">
    <source>
        <dbReference type="ARBA" id="ARBA00022729"/>
    </source>
</evidence>
<sequence length="457" mass="47107">MLRRHVVGMSVALALTLAVVPVVAFAASAGEPPNPYAQALEQAAVVANPDPKVVAALQRDLGLTADQALARLVNEAAAAQVEADYSARLGKNFGGLWVTGPTAELVLATTQSAGFSQITDLGAKPVLVSHSVNDLKAVTARFDKLARRMPAGVHVWYADITANKVVLQAKDLVAAQKFVDSSGVNAALVQLQKSEEQPRPFYDVRGGDAYYIGSSSRCSVGFAVNRPGSQGGFVTAGHCGNTGATTTGFNRVAQGTFRGSSFPGNDYAWVEVNSQWTPTNLVNGYSQGNITITGSTQAAVGASICRSGSTTQYHCGTIGAHNTSVTYPQGTITGVTRTSVCAEPGDSGGSFFSGNQAQGVTSGGSGNCSSGGTTFHQPVNEILQTYGLTLPGGTGTPTSTPTSTPTGTPPGGTWAPWTAYAAGATVTYDGASYRCLQSHTSQPGWTPPAVPALWQRI</sequence>
<dbReference type="InterPro" id="IPR003610">
    <property type="entry name" value="CBM5/12"/>
</dbReference>